<dbReference type="GO" id="GO:0046856">
    <property type="term" value="P:phosphatidylinositol dephosphorylation"/>
    <property type="evidence" value="ECO:0007669"/>
    <property type="project" value="InterPro"/>
</dbReference>
<organism evidence="3 4">
    <name type="scientific">Hebeloma cylindrosporum</name>
    <dbReference type="NCBI Taxonomy" id="76867"/>
    <lineage>
        <taxon>Eukaryota</taxon>
        <taxon>Fungi</taxon>
        <taxon>Dikarya</taxon>
        <taxon>Basidiomycota</taxon>
        <taxon>Agaricomycotina</taxon>
        <taxon>Agaricomycetes</taxon>
        <taxon>Agaricomycetidae</taxon>
        <taxon>Agaricales</taxon>
        <taxon>Agaricineae</taxon>
        <taxon>Hymenogastraceae</taxon>
        <taxon>Hebeloma</taxon>
    </lineage>
</organism>
<dbReference type="Gene3D" id="2.130.10.10">
    <property type="entry name" value="YVTN repeat-like/Quinoprotein amine dehydrogenase"/>
    <property type="match status" value="2"/>
</dbReference>
<reference evidence="3 4" key="1">
    <citation type="submission" date="2014-04" db="EMBL/GenBank/DDBJ databases">
        <authorList>
            <consortium name="DOE Joint Genome Institute"/>
            <person name="Kuo A."/>
            <person name="Gay G."/>
            <person name="Dore J."/>
            <person name="Kohler A."/>
            <person name="Nagy L.G."/>
            <person name="Floudas D."/>
            <person name="Copeland A."/>
            <person name="Barry K.W."/>
            <person name="Cichocki N."/>
            <person name="Veneault-Fourrey C."/>
            <person name="LaButti K."/>
            <person name="Lindquist E.A."/>
            <person name="Lipzen A."/>
            <person name="Lundell T."/>
            <person name="Morin E."/>
            <person name="Murat C."/>
            <person name="Sun H."/>
            <person name="Tunlid A."/>
            <person name="Henrissat B."/>
            <person name="Grigoriev I.V."/>
            <person name="Hibbett D.S."/>
            <person name="Martin F."/>
            <person name="Nordberg H.P."/>
            <person name="Cantor M.N."/>
            <person name="Hua S.X."/>
        </authorList>
    </citation>
    <scope>NUCLEOTIDE SEQUENCE [LARGE SCALE GENOMIC DNA]</scope>
    <source>
        <strain evidence="4">h7</strain>
    </source>
</reference>
<dbReference type="HOGENOM" id="CLU_002027_0_0_1"/>
<reference evidence="4" key="2">
    <citation type="submission" date="2015-01" db="EMBL/GenBank/DDBJ databases">
        <title>Evolutionary Origins and Diversification of the Mycorrhizal Mutualists.</title>
        <authorList>
            <consortium name="DOE Joint Genome Institute"/>
            <consortium name="Mycorrhizal Genomics Consortium"/>
            <person name="Kohler A."/>
            <person name="Kuo A."/>
            <person name="Nagy L.G."/>
            <person name="Floudas D."/>
            <person name="Copeland A."/>
            <person name="Barry K.W."/>
            <person name="Cichocki N."/>
            <person name="Veneault-Fourrey C."/>
            <person name="LaButti K."/>
            <person name="Lindquist E.A."/>
            <person name="Lipzen A."/>
            <person name="Lundell T."/>
            <person name="Morin E."/>
            <person name="Murat C."/>
            <person name="Riley R."/>
            <person name="Ohm R."/>
            <person name="Sun H."/>
            <person name="Tunlid A."/>
            <person name="Henrissat B."/>
            <person name="Grigoriev I.V."/>
            <person name="Hibbett D.S."/>
            <person name="Martin F."/>
        </authorList>
    </citation>
    <scope>NUCLEOTIDE SEQUENCE [LARGE SCALE GENOMIC DNA]</scope>
    <source>
        <strain evidence="4">h7</strain>
    </source>
</reference>
<gene>
    <name evidence="3" type="ORF">M413DRAFT_444363</name>
</gene>
<evidence type="ECO:0000313" key="3">
    <source>
        <dbReference type="EMBL" id="KIM42691.1"/>
    </source>
</evidence>
<evidence type="ECO:0000256" key="1">
    <source>
        <dbReference type="SAM" id="MobiDB-lite"/>
    </source>
</evidence>
<dbReference type="PANTHER" id="PTHR11200">
    <property type="entry name" value="INOSITOL 5-PHOSPHATASE"/>
    <property type="match status" value="1"/>
</dbReference>
<name>A0A0C3CGH3_HEBCY</name>
<dbReference type="InterPro" id="IPR036691">
    <property type="entry name" value="Endo/exonu/phosph_ase_sf"/>
</dbReference>
<dbReference type="EMBL" id="KN831777">
    <property type="protein sequence ID" value="KIM42691.1"/>
    <property type="molecule type" value="Genomic_DNA"/>
</dbReference>
<keyword evidence="4" id="KW-1185">Reference proteome</keyword>
<dbReference type="InterPro" id="IPR001680">
    <property type="entry name" value="WD40_rpt"/>
</dbReference>
<dbReference type="InterPro" id="IPR046985">
    <property type="entry name" value="IP5"/>
</dbReference>
<protein>
    <recommendedName>
        <fullName evidence="2">Inositol polyphosphate-related phosphatase domain-containing protein</fullName>
    </recommendedName>
</protein>
<feature type="compositionally biased region" description="Low complexity" evidence="1">
    <location>
        <begin position="44"/>
        <end position="59"/>
    </location>
</feature>
<feature type="domain" description="Inositol polyphosphate-related phosphatase" evidence="2">
    <location>
        <begin position="764"/>
        <end position="1107"/>
    </location>
</feature>
<dbReference type="SMART" id="SM00128">
    <property type="entry name" value="IPPc"/>
    <property type="match status" value="1"/>
</dbReference>
<feature type="region of interest" description="Disordered" evidence="1">
    <location>
        <begin position="23"/>
        <end position="407"/>
    </location>
</feature>
<dbReference type="InterPro" id="IPR015943">
    <property type="entry name" value="WD40/YVTN_repeat-like_dom_sf"/>
</dbReference>
<dbReference type="Pfam" id="PF22669">
    <property type="entry name" value="Exo_endo_phos2"/>
    <property type="match status" value="1"/>
</dbReference>
<evidence type="ECO:0000259" key="2">
    <source>
        <dbReference type="SMART" id="SM00128"/>
    </source>
</evidence>
<feature type="compositionally biased region" description="Pro residues" evidence="1">
    <location>
        <begin position="103"/>
        <end position="122"/>
    </location>
</feature>
<evidence type="ECO:0000313" key="4">
    <source>
        <dbReference type="Proteomes" id="UP000053424"/>
    </source>
</evidence>
<proteinExistence type="predicted"/>
<dbReference type="InterPro" id="IPR000300">
    <property type="entry name" value="IPPc"/>
</dbReference>
<dbReference type="Gene3D" id="3.60.10.10">
    <property type="entry name" value="Endonuclease/exonuclease/phosphatase"/>
    <property type="match status" value="1"/>
</dbReference>
<feature type="compositionally biased region" description="Pro residues" evidence="1">
    <location>
        <begin position="86"/>
        <end position="95"/>
    </location>
</feature>
<feature type="compositionally biased region" description="Acidic residues" evidence="1">
    <location>
        <begin position="378"/>
        <end position="387"/>
    </location>
</feature>
<dbReference type="InterPro" id="IPR036322">
    <property type="entry name" value="WD40_repeat_dom_sf"/>
</dbReference>
<dbReference type="GO" id="GO:0004439">
    <property type="term" value="F:phosphatidylinositol-4,5-bisphosphate 5-phosphatase activity"/>
    <property type="evidence" value="ECO:0007669"/>
    <property type="project" value="TreeGrafter"/>
</dbReference>
<dbReference type="PANTHER" id="PTHR11200:SF240">
    <property type="entry name" value="INOSITOL POLYPHOSPHATE 5-PHOSPHATASE C9G1.10C-RELATED"/>
    <property type="match status" value="1"/>
</dbReference>
<dbReference type="SMART" id="SM00320">
    <property type="entry name" value="WD40"/>
    <property type="match status" value="4"/>
</dbReference>
<feature type="compositionally biased region" description="Polar residues" evidence="1">
    <location>
        <begin position="159"/>
        <end position="169"/>
    </location>
</feature>
<accession>A0A0C3CGH3</accession>
<dbReference type="SUPFAM" id="SSF56219">
    <property type="entry name" value="DNase I-like"/>
    <property type="match status" value="1"/>
</dbReference>
<feature type="compositionally biased region" description="Polar residues" evidence="1">
    <location>
        <begin position="27"/>
        <end position="41"/>
    </location>
</feature>
<dbReference type="SUPFAM" id="SSF50978">
    <property type="entry name" value="WD40 repeat-like"/>
    <property type="match status" value="1"/>
</dbReference>
<dbReference type="STRING" id="686832.A0A0C3CGH3"/>
<dbReference type="OrthoDB" id="2248459at2759"/>
<dbReference type="AlphaFoldDB" id="A0A0C3CGH3"/>
<sequence>MEGGDIDSESLQAVRNLKSKFEKLAMGTSTQATTRINTNGDTLAATAPSSPRPRATSSSQLNAPPAEGFHLRASSSSSDLSVPAKRAPPPPPPPRGSKFLSPSPTPSPVASPLLRPVPPPPSISKDANSPPNVSALKDIFTKDANSPPNVSALKDIFTKDSNSPPNVSASKDVFAKDATSPPNVSALKDIFASSPPSRIQSPRQSLIETKPVIPPRPGSLTQRTTSPDQASPFSDDDAQSSDSLLPRIPLRPVATVRSLGATLDDSDVGQVPPRSVMPPPRPPPRKRPATSPSKRETSASLPIPSFASPPPPLPVRRSTIVDPAVTGPPPLPTRSQVNGNEGAERKALGVSKLPPPPTRTIGLGDKLPPARRPSTPSSDEDSGDEDDQKIQTVDLMPDSSTSSRRPPALGFRDGYSEPKIHVHPHTGCVALSGSHVVVGHHHHIKIYDLAVSEVPSFNLDTKDMGVKDSKVTCMEFRPTLTQVDRGFLLWVGTKEGHIFELDIRTGAVRGAKYAAHLHPITHVFRHGRSMISLDESGKTLIFSPDPDNQEDVTLHLTMPRVIRTTEKQDFVKLLDGKLWTAARMDHHSTGQRLPIIRIYDIFNPASTGRSVLPIEHVGPVRSATIIPSQPRMVYVGHEEGFISIWELDTEDGYPNCVEVMKVSVSDVLSLEGVNDRLWAGSRNGMISAYDVSQRPWLVTNSWIAHPGLPVKDLIVNHYAITKVGRLCVASVGRDEQLRLWDGLLGFDWVDKELVKLESSFSSFRGLTVLVVSWNCDSARPDSLTGEPENFNFLTDALHSVDHPPDVIVFGFQEVIDLESRKMVAKNVLLGGKKKGDDGGLSDKVTGAYKRWYDRLIIAVKTAMPKNTPYSVVNTESLVGLFSCIFVKSSERATFDDGAITTIKRGMGGRYGNKGGIVARFVVGDSSFCFINCHLAAGQNAVRQRNADIAGMLEDKSVFAPTEHPLAYVGGGDGSMVLDHEFVIINGDLNYRIDHRRDAIIASINSGDLASLLVHDQLHREIKFNQGCRLRGFAEGPLTFNPTYKYDPRSNEYDTSEKHRAPAWCDRILWRSRVANRVHLLHYRRYEVNVSDHRPISAAFSLTVKMFDCETREKTKAILQARWVEEQARLLGVVTAFYVSQAQL</sequence>
<dbReference type="Proteomes" id="UP000053424">
    <property type="component" value="Unassembled WGS sequence"/>
</dbReference>
<feature type="compositionally biased region" description="Low complexity" evidence="1">
    <location>
        <begin position="193"/>
        <end position="205"/>
    </location>
</feature>